<dbReference type="InterPro" id="IPR029063">
    <property type="entry name" value="SAM-dependent_MTases_sf"/>
</dbReference>
<dbReference type="EMBL" id="JAAPAO010000450">
    <property type="protein sequence ID" value="KAF4659494.1"/>
    <property type="molecule type" value="Genomic_DNA"/>
</dbReference>
<feature type="compositionally biased region" description="Basic and acidic residues" evidence="1">
    <location>
        <begin position="420"/>
        <end position="431"/>
    </location>
</feature>
<dbReference type="Gene3D" id="3.40.50.150">
    <property type="entry name" value="Vaccinia Virus protein VP39"/>
    <property type="match status" value="1"/>
</dbReference>
<evidence type="ECO:0000313" key="3">
    <source>
        <dbReference type="Proteomes" id="UP000591131"/>
    </source>
</evidence>
<gene>
    <name evidence="2" type="ORF">FOL47_007568</name>
</gene>
<dbReference type="Proteomes" id="UP000591131">
    <property type="component" value="Unassembled WGS sequence"/>
</dbReference>
<feature type="compositionally biased region" description="Basic and acidic residues" evidence="1">
    <location>
        <begin position="350"/>
        <end position="368"/>
    </location>
</feature>
<organism evidence="2 3">
    <name type="scientific">Perkinsus chesapeaki</name>
    <name type="common">Clam parasite</name>
    <name type="synonym">Perkinsus andrewsi</name>
    <dbReference type="NCBI Taxonomy" id="330153"/>
    <lineage>
        <taxon>Eukaryota</taxon>
        <taxon>Sar</taxon>
        <taxon>Alveolata</taxon>
        <taxon>Perkinsozoa</taxon>
        <taxon>Perkinsea</taxon>
        <taxon>Perkinsida</taxon>
        <taxon>Perkinsidae</taxon>
        <taxon>Perkinsus</taxon>
    </lineage>
</organism>
<accession>A0A7J6LJN9</accession>
<proteinExistence type="predicted"/>
<feature type="region of interest" description="Disordered" evidence="1">
    <location>
        <begin position="350"/>
        <end position="447"/>
    </location>
</feature>
<feature type="compositionally biased region" description="Basic and acidic residues" evidence="1">
    <location>
        <begin position="376"/>
        <end position="397"/>
    </location>
</feature>
<comment type="caution">
    <text evidence="2">The sequence shown here is derived from an EMBL/GenBank/DDBJ whole genome shotgun (WGS) entry which is preliminary data.</text>
</comment>
<keyword evidence="3" id="KW-1185">Reference proteome</keyword>
<evidence type="ECO:0000313" key="2">
    <source>
        <dbReference type="EMBL" id="KAF4659494.1"/>
    </source>
</evidence>
<protein>
    <submittedName>
        <fullName evidence="2">Uncharacterized protein</fullName>
    </submittedName>
</protein>
<dbReference type="AlphaFoldDB" id="A0A7J6LJN9"/>
<evidence type="ECO:0000256" key="1">
    <source>
        <dbReference type="SAM" id="MobiDB-lite"/>
    </source>
</evidence>
<sequence length="447" mass="51359">MSSQESTRLFQELRRVLAEHDKVYGELERERQRGWESEAVGKLWEIRQKRLSEVRENSDGSGETKKKNCKTPGYRKYLNFYKKKLPEVCWRAYLIDHKKRFLDIGCAPGGLCAFFVEDLSWSGIGFSLPPEDGGLELKYHSDKLKFDFCDMAREGEYLRIAEKVRALDGEGATFGYVNLGVVIGQHQVDSMGETTEVALQCLTVCQNSFLAMFDLLKVGGDCQWVFASANLGPWFYFLDKLSQVFEEKIHLCSTLVPSRSPVYAICRKFNPNCEAAVRWRDELLSMNITEENLQRWSYRSWEEAQGIVSRLAGDLHKIWDVQREGLLDIRKSAEASVEVEEVGKKKELKMLSGAADHEDKYEGRDHTGRSKQHTPSRADMDMDWRSAPRLSVDEKPSFGRMSSEKSTTNRSSSGATGRFSDSRDRRSDRRGRYSSQHKRNDEDCKQQ</sequence>
<feature type="compositionally biased region" description="Low complexity" evidence="1">
    <location>
        <begin position="404"/>
        <end position="413"/>
    </location>
</feature>
<feature type="compositionally biased region" description="Basic and acidic residues" evidence="1">
    <location>
        <begin position="438"/>
        <end position="447"/>
    </location>
</feature>
<dbReference type="OrthoDB" id="417125at2759"/>
<reference evidence="2 3" key="1">
    <citation type="submission" date="2020-04" db="EMBL/GenBank/DDBJ databases">
        <title>Perkinsus chesapeaki whole genome sequence.</title>
        <authorList>
            <person name="Bogema D.R."/>
        </authorList>
    </citation>
    <scope>NUCLEOTIDE SEQUENCE [LARGE SCALE GENOMIC DNA]</scope>
    <source>
        <strain evidence="2">ATCC PRA-425</strain>
    </source>
</reference>
<name>A0A7J6LJN9_PERCH</name>